<dbReference type="EMBL" id="JAAALK010000081">
    <property type="protein sequence ID" value="KAG8091210.1"/>
    <property type="molecule type" value="Genomic_DNA"/>
</dbReference>
<accession>A0A8J6BS78</accession>
<proteinExistence type="predicted"/>
<dbReference type="Proteomes" id="UP000729402">
    <property type="component" value="Unassembled WGS sequence"/>
</dbReference>
<protein>
    <submittedName>
        <fullName evidence="1">Uncharacterized protein</fullName>
    </submittedName>
</protein>
<evidence type="ECO:0000313" key="1">
    <source>
        <dbReference type="EMBL" id="KAG8091210.1"/>
    </source>
</evidence>
<keyword evidence="2" id="KW-1185">Reference proteome</keyword>
<dbReference type="AlphaFoldDB" id="A0A8J6BS78"/>
<reference evidence="1" key="2">
    <citation type="submission" date="2021-02" db="EMBL/GenBank/DDBJ databases">
        <authorList>
            <person name="Kimball J.A."/>
            <person name="Haas M.W."/>
            <person name="Macchietto M."/>
            <person name="Kono T."/>
            <person name="Duquette J."/>
            <person name="Shao M."/>
        </authorList>
    </citation>
    <scope>NUCLEOTIDE SEQUENCE</scope>
    <source>
        <tissue evidence="1">Fresh leaf tissue</tissue>
    </source>
</reference>
<organism evidence="1 2">
    <name type="scientific">Zizania palustris</name>
    <name type="common">Northern wild rice</name>
    <dbReference type="NCBI Taxonomy" id="103762"/>
    <lineage>
        <taxon>Eukaryota</taxon>
        <taxon>Viridiplantae</taxon>
        <taxon>Streptophyta</taxon>
        <taxon>Embryophyta</taxon>
        <taxon>Tracheophyta</taxon>
        <taxon>Spermatophyta</taxon>
        <taxon>Magnoliopsida</taxon>
        <taxon>Liliopsida</taxon>
        <taxon>Poales</taxon>
        <taxon>Poaceae</taxon>
        <taxon>BOP clade</taxon>
        <taxon>Oryzoideae</taxon>
        <taxon>Oryzeae</taxon>
        <taxon>Zizaniinae</taxon>
        <taxon>Zizania</taxon>
    </lineage>
</organism>
<evidence type="ECO:0000313" key="2">
    <source>
        <dbReference type="Proteomes" id="UP000729402"/>
    </source>
</evidence>
<reference evidence="1" key="1">
    <citation type="journal article" date="2021" name="bioRxiv">
        <title>Whole Genome Assembly and Annotation of Northern Wild Rice, Zizania palustris L., Supports a Whole Genome Duplication in the Zizania Genus.</title>
        <authorList>
            <person name="Haas M."/>
            <person name="Kono T."/>
            <person name="Macchietto M."/>
            <person name="Millas R."/>
            <person name="McGilp L."/>
            <person name="Shao M."/>
            <person name="Duquette J."/>
            <person name="Hirsch C.N."/>
            <person name="Kimball J."/>
        </authorList>
    </citation>
    <scope>NUCLEOTIDE SEQUENCE</scope>
    <source>
        <tissue evidence="1">Fresh leaf tissue</tissue>
    </source>
</reference>
<gene>
    <name evidence="1" type="ORF">GUJ93_ZPchr0011g27767</name>
</gene>
<name>A0A8J6BS78_ZIZPA</name>
<sequence length="106" mass="12451">MVLVRWPKNCILCIKLDLLVSYLRTETDNIQLYVNKWLIQIGEHMLSNFWILKKDYEETPAMMVMMTWHILLFIQQNFLLNLYKLVVSHFLACCSQPAVGAETTGN</sequence>
<comment type="caution">
    <text evidence="1">The sequence shown here is derived from an EMBL/GenBank/DDBJ whole genome shotgun (WGS) entry which is preliminary data.</text>
</comment>